<dbReference type="InterPro" id="IPR022648">
    <property type="entry name" value="Pr_cel_nuc_antig_N"/>
</dbReference>
<keyword evidence="3 7" id="KW-0235">DNA replication</keyword>
<dbReference type="GO" id="GO:0006272">
    <property type="term" value="P:leading strand elongation"/>
    <property type="evidence" value="ECO:0000318"/>
    <property type="project" value="GO_Central"/>
</dbReference>
<dbReference type="SUPFAM" id="SSF55979">
    <property type="entry name" value="DNA clamp"/>
    <property type="match status" value="2"/>
</dbReference>
<dbReference type="GO" id="GO:0003677">
    <property type="term" value="F:DNA binding"/>
    <property type="evidence" value="ECO:0007669"/>
    <property type="project" value="UniProtKB-KW"/>
</dbReference>
<dbReference type="InterPro" id="IPR046938">
    <property type="entry name" value="DNA_clamp_sf"/>
</dbReference>
<dbReference type="FunFam" id="3.10.150.10:FF:000008">
    <property type="entry name" value="Proliferating cell nuclear antigen"/>
    <property type="match status" value="1"/>
</dbReference>
<feature type="domain" description="Proliferating cell nuclear antigen PCNA N-terminal" evidence="8">
    <location>
        <begin position="1"/>
        <end position="124"/>
    </location>
</feature>
<dbReference type="GO" id="GO:0030337">
    <property type="term" value="F:DNA polymerase processivity factor activity"/>
    <property type="evidence" value="ECO:0000318"/>
    <property type="project" value="GO_Central"/>
</dbReference>
<evidence type="ECO:0000256" key="7">
    <source>
        <dbReference type="RuleBase" id="RU003671"/>
    </source>
</evidence>
<dbReference type="GO" id="GO:0043626">
    <property type="term" value="C:PCNA complex"/>
    <property type="evidence" value="ECO:0000318"/>
    <property type="project" value="GO_Central"/>
</dbReference>
<dbReference type="KEGG" id="mbr:MONBRDRAFT_37444"/>
<evidence type="ECO:0000256" key="5">
    <source>
        <dbReference type="ARBA" id="ARBA00023242"/>
    </source>
</evidence>
<evidence type="ECO:0000256" key="1">
    <source>
        <dbReference type="ARBA" id="ARBA00004123"/>
    </source>
</evidence>
<dbReference type="NCBIfam" id="TIGR00590">
    <property type="entry name" value="pcna"/>
    <property type="match status" value="1"/>
</dbReference>
<dbReference type="STRING" id="81824.A9V1S7"/>
<dbReference type="HAMAP" id="MF_00317">
    <property type="entry name" value="DNApol_clamp_arch"/>
    <property type="match status" value="1"/>
</dbReference>
<dbReference type="FunFam" id="3.10.150.10:FF:000006">
    <property type="entry name" value="Proliferating cell nuclear antigen"/>
    <property type="match status" value="1"/>
</dbReference>
<dbReference type="Pfam" id="PF02747">
    <property type="entry name" value="PCNA_C"/>
    <property type="match status" value="1"/>
</dbReference>
<dbReference type="PRINTS" id="PR00339">
    <property type="entry name" value="PCNACYCLIN"/>
</dbReference>
<comment type="function">
    <text evidence="6">This protein is an auxiliary protein of DNA polymerase delta and is involved in the control of eukaryotic DNA replication by increasing the polymerase's processivity during elongation of the leading strand.</text>
</comment>
<evidence type="ECO:0000256" key="6">
    <source>
        <dbReference type="RuleBase" id="RU000641"/>
    </source>
</evidence>
<dbReference type="AlphaFoldDB" id="A9V1S7"/>
<dbReference type="RefSeq" id="XP_001746719.1">
    <property type="nucleotide sequence ID" value="XM_001746667.1"/>
</dbReference>
<evidence type="ECO:0000256" key="3">
    <source>
        <dbReference type="ARBA" id="ARBA00022705"/>
    </source>
</evidence>
<evidence type="ECO:0000313" key="11">
    <source>
        <dbReference type="Proteomes" id="UP000001357"/>
    </source>
</evidence>
<gene>
    <name evidence="10" type="ORF">MONBRDRAFT_37444</name>
</gene>
<dbReference type="GeneID" id="5891953"/>
<dbReference type="PANTHER" id="PTHR11352:SF0">
    <property type="entry name" value="PROLIFERATING CELL NUCLEAR ANTIGEN"/>
    <property type="match status" value="1"/>
</dbReference>
<comment type="subcellular location">
    <subcellularLocation>
        <location evidence="1 6">Nucleus</location>
    </subcellularLocation>
</comment>
<dbReference type="EMBL" id="CH991554">
    <property type="protein sequence ID" value="EDQ88615.1"/>
    <property type="molecule type" value="Genomic_DNA"/>
</dbReference>
<dbReference type="PANTHER" id="PTHR11352">
    <property type="entry name" value="PROLIFERATING CELL NUCLEAR ANTIGEN"/>
    <property type="match status" value="1"/>
</dbReference>
<accession>A9V1S7</accession>
<reference evidence="10 11" key="1">
    <citation type="journal article" date="2008" name="Nature">
        <title>The genome of the choanoflagellate Monosiga brevicollis and the origin of metazoans.</title>
        <authorList>
            <consortium name="JGI Sequencing"/>
            <person name="King N."/>
            <person name="Westbrook M.J."/>
            <person name="Young S.L."/>
            <person name="Kuo A."/>
            <person name="Abedin M."/>
            <person name="Chapman J."/>
            <person name="Fairclough S."/>
            <person name="Hellsten U."/>
            <person name="Isogai Y."/>
            <person name="Letunic I."/>
            <person name="Marr M."/>
            <person name="Pincus D."/>
            <person name="Putnam N."/>
            <person name="Rokas A."/>
            <person name="Wright K.J."/>
            <person name="Zuzow R."/>
            <person name="Dirks W."/>
            <person name="Good M."/>
            <person name="Goodstein D."/>
            <person name="Lemons D."/>
            <person name="Li W."/>
            <person name="Lyons J.B."/>
            <person name="Morris A."/>
            <person name="Nichols S."/>
            <person name="Richter D.J."/>
            <person name="Salamov A."/>
            <person name="Bork P."/>
            <person name="Lim W.A."/>
            <person name="Manning G."/>
            <person name="Miller W.T."/>
            <person name="McGinnis W."/>
            <person name="Shapiro H."/>
            <person name="Tjian R."/>
            <person name="Grigoriev I.V."/>
            <person name="Rokhsar D."/>
        </authorList>
    </citation>
    <scope>NUCLEOTIDE SEQUENCE [LARGE SCALE GENOMIC DNA]</scope>
    <source>
        <strain evidence="11">MX1 / ATCC 50154</strain>
    </source>
</reference>
<dbReference type="eggNOG" id="KOG1636">
    <property type="taxonomic scope" value="Eukaryota"/>
</dbReference>
<dbReference type="InterPro" id="IPR000730">
    <property type="entry name" value="Pr_cel_nuc_antig"/>
</dbReference>
<evidence type="ECO:0000256" key="2">
    <source>
        <dbReference type="ARBA" id="ARBA00010462"/>
    </source>
</evidence>
<keyword evidence="4 7" id="KW-0238">DNA-binding</keyword>
<feature type="domain" description="Proliferating cell nuclear antigen PCNA C-terminal" evidence="9">
    <location>
        <begin position="127"/>
        <end position="254"/>
    </location>
</feature>
<proteinExistence type="inferred from homology"/>
<comment type="similarity">
    <text evidence="2 7">Belongs to the PCNA family.</text>
</comment>
<name>A9V1S7_MONBE</name>
<dbReference type="Pfam" id="PF00705">
    <property type="entry name" value="PCNA_N"/>
    <property type="match status" value="1"/>
</dbReference>
<dbReference type="GO" id="GO:0006298">
    <property type="term" value="P:mismatch repair"/>
    <property type="evidence" value="ECO:0000318"/>
    <property type="project" value="GO_Central"/>
</dbReference>
<dbReference type="CDD" id="cd00577">
    <property type="entry name" value="PCNA"/>
    <property type="match status" value="1"/>
</dbReference>
<dbReference type="GO" id="GO:0006275">
    <property type="term" value="P:regulation of DNA replication"/>
    <property type="evidence" value="ECO:0007669"/>
    <property type="project" value="InterPro"/>
</dbReference>
<sequence length="263" mass="28954">MFEATFNQASILKQVLEATKDLVNDANWDCSAEGIALQAMDSSHVSLVSLSLRGDELASYRCENQISLGINMNTMTKILKCAENNDRTIIRADDDADVMVFVFESEGRDKTSKYEMKLMDIDSEHLGIPEQEYSATVQMSSKEFSRIVRDLSTIGENVEITVDKEGITFGAKGESGSGTVSLKSNPSVDEGSSNITIDLTDSVKLNFALRYLTFFTKAAPLSDNVSLSLSADVPLMVEYAIGDVGFIRYYLAPKIDDDEDTEE</sequence>
<dbReference type="InterPro" id="IPR022649">
    <property type="entry name" value="Pr_cel_nuc_antig_C"/>
</dbReference>
<evidence type="ECO:0000259" key="8">
    <source>
        <dbReference type="Pfam" id="PF00705"/>
    </source>
</evidence>
<dbReference type="InParanoid" id="A9V1S7"/>
<dbReference type="Gene3D" id="3.10.150.10">
    <property type="entry name" value="DNA Polymerase III, subunit A, domain 2"/>
    <property type="match status" value="2"/>
</dbReference>
<evidence type="ECO:0000256" key="4">
    <source>
        <dbReference type="ARBA" id="ARBA00023125"/>
    </source>
</evidence>
<evidence type="ECO:0000259" key="9">
    <source>
        <dbReference type="Pfam" id="PF02747"/>
    </source>
</evidence>
<keyword evidence="11" id="KW-1185">Reference proteome</keyword>
<dbReference type="FunCoup" id="A9V1S7">
    <property type="interactions" value="1438"/>
</dbReference>
<organism evidence="10 11">
    <name type="scientific">Monosiga brevicollis</name>
    <name type="common">Choanoflagellate</name>
    <dbReference type="NCBI Taxonomy" id="81824"/>
    <lineage>
        <taxon>Eukaryota</taxon>
        <taxon>Choanoflagellata</taxon>
        <taxon>Craspedida</taxon>
        <taxon>Salpingoecidae</taxon>
        <taxon>Monosiga</taxon>
    </lineage>
</organism>
<keyword evidence="5 6" id="KW-0539">Nucleus</keyword>
<evidence type="ECO:0000313" key="10">
    <source>
        <dbReference type="EMBL" id="EDQ88615.1"/>
    </source>
</evidence>
<dbReference type="GO" id="GO:0019985">
    <property type="term" value="P:translesion synthesis"/>
    <property type="evidence" value="ECO:0000318"/>
    <property type="project" value="GO_Central"/>
</dbReference>
<dbReference type="OMA" id="EMKLINM"/>
<dbReference type="Proteomes" id="UP000001357">
    <property type="component" value="Unassembled WGS sequence"/>
</dbReference>
<protein>
    <recommendedName>
        <fullName evidence="6">DNA sliding clamp PCNA</fullName>
    </recommendedName>
</protein>